<gene>
    <name evidence="1" type="ORF">C1Y40_02226</name>
</gene>
<evidence type="ECO:0000313" key="1">
    <source>
        <dbReference type="EMBL" id="PQM47557.1"/>
    </source>
</evidence>
<evidence type="ECO:0000313" key="2">
    <source>
        <dbReference type="Proteomes" id="UP000238296"/>
    </source>
</evidence>
<dbReference type="EMBL" id="PPEA01000318">
    <property type="protein sequence ID" value="PQM47557.1"/>
    <property type="molecule type" value="Genomic_DNA"/>
</dbReference>
<protein>
    <submittedName>
        <fullName evidence="1">Uncharacterized protein</fullName>
    </submittedName>
</protein>
<dbReference type="Proteomes" id="UP000238296">
    <property type="component" value="Unassembled WGS sequence"/>
</dbReference>
<comment type="caution">
    <text evidence="1">The sequence shown here is derived from an EMBL/GenBank/DDBJ whole genome shotgun (WGS) entry which is preliminary data.</text>
</comment>
<reference evidence="1 2" key="1">
    <citation type="journal article" date="2017" name="Int. J. Syst. Evol. Microbiol.">
        <title>Mycobacterium talmoniae sp. nov., a slowly growing mycobacterium isolated from human respiratory samples.</title>
        <authorList>
            <person name="Davidson R.M."/>
            <person name="DeGroote M.A."/>
            <person name="Marola J.L."/>
            <person name="Buss S."/>
            <person name="Jones V."/>
            <person name="McNeil M.R."/>
            <person name="Freifeld A.G."/>
            <person name="Elaine Epperson L."/>
            <person name="Hasan N.A."/>
            <person name="Jackson M."/>
            <person name="Iwen P.C."/>
            <person name="Salfinger M."/>
            <person name="Strong M."/>
        </authorList>
    </citation>
    <scope>NUCLEOTIDE SEQUENCE [LARGE SCALE GENOMIC DNA]</scope>
    <source>
        <strain evidence="1 2">ATCC BAA-2683</strain>
    </source>
</reference>
<proteinExistence type="predicted"/>
<organism evidence="1 2">
    <name type="scientific">Mycobacterium talmoniae</name>
    <dbReference type="NCBI Taxonomy" id="1858794"/>
    <lineage>
        <taxon>Bacteria</taxon>
        <taxon>Bacillati</taxon>
        <taxon>Actinomycetota</taxon>
        <taxon>Actinomycetes</taxon>
        <taxon>Mycobacteriales</taxon>
        <taxon>Mycobacteriaceae</taxon>
        <taxon>Mycobacterium</taxon>
    </lineage>
</organism>
<name>A0A2S8BLK0_9MYCO</name>
<accession>A0A2S8BLK0</accession>
<dbReference type="AlphaFoldDB" id="A0A2S8BLK0"/>
<sequence>MIRAPDMPIGWPTAIAPPCTLTMSGLIPNSRVEASATAANASLISTTSSWSSAMPSRATAFLMALAGWDCNVESGPATTPCAPISTSQLSPSSWALALFITTTAAAPSEICDDDPAVMVPSLRNAGFSPDSDSAVVLARMPSSSVNSSGSPLRCGIFTGTTSSAYTPSFHAAAAFWCDTAAYSSCSARVN</sequence>